<reference evidence="4 5" key="1">
    <citation type="journal article" date="2017" name="ISME J.">
        <title>Tremblaya phenacola PPER: an evolutionary beta-gammaproteobacterium collage.</title>
        <authorList>
            <person name="Gil R."/>
            <person name="Vargas-Chavez C."/>
            <person name="Lopez-Madrigal S."/>
            <person name="Santos-Garcia D."/>
            <person name="Latorre A."/>
            <person name="Moya A."/>
        </authorList>
    </citation>
    <scope>NUCLEOTIDE SEQUENCE [LARGE SCALE GENOMIC DNA]</scope>
    <source>
        <strain evidence="4 5">PPER</strain>
    </source>
</reference>
<name>A0A2G0V6U2_9PROT</name>
<organism evidence="4 5">
    <name type="scientific">Candidatus Tremblayella phenacoccinincola</name>
    <dbReference type="NCBI Taxonomy" id="1010676"/>
    <lineage>
        <taxon>Bacteria</taxon>
        <taxon>Pseudomonadati</taxon>
        <taxon>Pseudomonadota</taxon>
        <taxon>Betaproteobacteria</taxon>
        <taxon>Candidatus Tremblayella</taxon>
    </lineage>
</organism>
<dbReference type="InterPro" id="IPR003698">
    <property type="entry name" value="Lipoyl_synth"/>
</dbReference>
<comment type="cofactor">
    <cofactor evidence="1">
        <name>[4Fe-4S] cluster</name>
        <dbReference type="ChEBI" id="CHEBI:49883"/>
    </cofactor>
</comment>
<keyword evidence="5" id="KW-1185">Reference proteome</keyword>
<evidence type="ECO:0000256" key="2">
    <source>
        <dbReference type="ARBA" id="ARBA00022485"/>
    </source>
</evidence>
<gene>
    <name evidence="4" type="primary">lipA</name>
    <name evidence="4" type="ORF">TPPER_00228</name>
</gene>
<dbReference type="PANTHER" id="PTHR10949:SF0">
    <property type="entry name" value="LIPOYL SYNTHASE, MITOCHONDRIAL"/>
    <property type="match status" value="1"/>
</dbReference>
<keyword evidence="2" id="KW-0408">Iron</keyword>
<dbReference type="RefSeq" id="WP_099336945.1">
    <property type="nucleotide sequence ID" value="NZ_MKGN01000020.1"/>
</dbReference>
<sequence length="316" mass="35545">MNADVKSFYCKASSVGHIRSFVVKPIQELHMMHTYNNLNRKPCWARLRLGTSRKHYNETKVILGTSKARSICQDACCPNMYLCFKSKSAAFIVMGASCTRSCTFCSVLKERLLFLNPLEPFYIIRVLRSIHLNHVVMTSVNRDDLSDGGVEQFIRSVVELKRNYPKLSTELLVPDFKSNLKSVCNGFKGKLPNILNHNIETVPRLYANVKLGTEYLNSALLLGQFKRFNQHSNSKTGIILGFGEAAGEALITVCDLRNCGITYLTLGQLLKSSHHKPTPNKHLHPNLFKIYKKIALQIGIPVVASEVMVRSSLKLS</sequence>
<dbReference type="EMBL" id="MKGN01000020">
    <property type="protein sequence ID" value="PHN16187.1"/>
    <property type="molecule type" value="Genomic_DNA"/>
</dbReference>
<dbReference type="OrthoDB" id="9787898at2"/>
<evidence type="ECO:0000313" key="4">
    <source>
        <dbReference type="EMBL" id="PHN16187.1"/>
    </source>
</evidence>
<dbReference type="InterPro" id="IPR058240">
    <property type="entry name" value="rSAM_sf"/>
</dbReference>
<dbReference type="PROSITE" id="PS51918">
    <property type="entry name" value="RADICAL_SAM"/>
    <property type="match status" value="1"/>
</dbReference>
<dbReference type="SUPFAM" id="SSF102114">
    <property type="entry name" value="Radical SAM enzymes"/>
    <property type="match status" value="1"/>
</dbReference>
<dbReference type="NCBIfam" id="NF004019">
    <property type="entry name" value="PRK05481.1"/>
    <property type="match status" value="1"/>
</dbReference>
<dbReference type="Proteomes" id="UP000222818">
    <property type="component" value="Unassembled WGS sequence"/>
</dbReference>
<dbReference type="InterPro" id="IPR007197">
    <property type="entry name" value="rSAM"/>
</dbReference>
<feature type="domain" description="Radical SAM core" evidence="3">
    <location>
        <begin position="84"/>
        <end position="301"/>
    </location>
</feature>
<dbReference type="GO" id="GO:0016992">
    <property type="term" value="F:lipoate synthase activity"/>
    <property type="evidence" value="ECO:0007669"/>
    <property type="project" value="UniProtKB-EC"/>
</dbReference>
<comment type="caution">
    <text evidence="4">The sequence shown here is derived from an EMBL/GenBank/DDBJ whole genome shotgun (WGS) entry which is preliminary data.</text>
</comment>
<proteinExistence type="predicted"/>
<dbReference type="AlphaFoldDB" id="A0A2G0V6U2"/>
<dbReference type="NCBIfam" id="NF009544">
    <property type="entry name" value="PRK12928.1"/>
    <property type="match status" value="1"/>
</dbReference>
<dbReference type="GO" id="GO:0051539">
    <property type="term" value="F:4 iron, 4 sulfur cluster binding"/>
    <property type="evidence" value="ECO:0007669"/>
    <property type="project" value="UniProtKB-KW"/>
</dbReference>
<keyword evidence="2" id="KW-0004">4Fe-4S</keyword>
<keyword evidence="2" id="KW-0479">Metal-binding</keyword>
<keyword evidence="4" id="KW-0808">Transferase</keyword>
<dbReference type="PANTHER" id="PTHR10949">
    <property type="entry name" value="LIPOYL SYNTHASE"/>
    <property type="match status" value="1"/>
</dbReference>
<evidence type="ECO:0000256" key="1">
    <source>
        <dbReference type="ARBA" id="ARBA00001966"/>
    </source>
</evidence>
<dbReference type="EC" id="2.8.1.8" evidence="4"/>
<protein>
    <submittedName>
        <fullName evidence="4">Lipoyl synthase</fullName>
        <ecNumber evidence="4">2.8.1.8</ecNumber>
    </submittedName>
</protein>
<accession>A0A2G0V6U2</accession>
<evidence type="ECO:0000259" key="3">
    <source>
        <dbReference type="PROSITE" id="PS51918"/>
    </source>
</evidence>
<evidence type="ECO:0000313" key="5">
    <source>
        <dbReference type="Proteomes" id="UP000222818"/>
    </source>
</evidence>
<keyword evidence="2" id="KW-0411">Iron-sulfur</keyword>